<dbReference type="InterPro" id="IPR038078">
    <property type="entry name" value="PhoU-like_sf"/>
</dbReference>
<comment type="caution">
    <text evidence="2">The sequence shown here is derived from an EMBL/GenBank/DDBJ whole genome shotgun (WGS) entry which is preliminary data.</text>
</comment>
<dbReference type="PANTHER" id="PTHR36536">
    <property type="entry name" value="UPF0111 PROTEIN HI_1603"/>
    <property type="match status" value="1"/>
</dbReference>
<gene>
    <name evidence="2" type="ORF">E3J48_04930</name>
</gene>
<dbReference type="InterPro" id="IPR018445">
    <property type="entry name" value="Put_Phosphate_transp_reg"/>
</dbReference>
<comment type="similarity">
    <text evidence="1">Belongs to the UPF0111 family.</text>
</comment>
<dbReference type="Gene3D" id="1.20.58.220">
    <property type="entry name" value="Phosphate transport system protein phou homolog 2, domain 2"/>
    <property type="match status" value="1"/>
</dbReference>
<protein>
    <submittedName>
        <fullName evidence="2">DUF47 family protein</fullName>
    </submittedName>
</protein>
<evidence type="ECO:0000256" key="1">
    <source>
        <dbReference type="ARBA" id="ARBA00008591"/>
    </source>
</evidence>
<name>A0A523W4T2_UNCAE</name>
<accession>A0A523W4T2</accession>
<organism evidence="2 3">
    <name type="scientific">Aerophobetes bacterium</name>
    <dbReference type="NCBI Taxonomy" id="2030807"/>
    <lineage>
        <taxon>Bacteria</taxon>
        <taxon>Candidatus Aerophobota</taxon>
    </lineage>
</organism>
<dbReference type="AlphaFoldDB" id="A0A523W4T2"/>
<sequence>MRFFKRENKTRELMDEHVEIVRKATDHCRDAFFSYLEGEKKKFEAATLAVIQSETRADEVRKETQLLLYGGTYLPIFREDLLELLELIDNVADDAEKGVDFLRIECPEIPPSWHGDLRIIVDKTHQSFVFFKEAFSTLRKERSITLSYTHKVQEAEKDVDKLQDALMAKIFQSELGLAHKMQLRDLILVIGYVSDSSENASDKVGLMAIKGRV</sequence>
<dbReference type="InterPro" id="IPR002727">
    <property type="entry name" value="DUF47"/>
</dbReference>
<dbReference type="Pfam" id="PF01865">
    <property type="entry name" value="PhoU_div"/>
    <property type="match status" value="1"/>
</dbReference>
<evidence type="ECO:0000313" key="2">
    <source>
        <dbReference type="EMBL" id="TET62038.1"/>
    </source>
</evidence>
<reference evidence="2 3" key="1">
    <citation type="submission" date="2019-03" db="EMBL/GenBank/DDBJ databases">
        <title>Metabolic potential of uncultured bacteria and archaea associated with petroleum seepage in deep-sea sediments.</title>
        <authorList>
            <person name="Dong X."/>
            <person name="Hubert C."/>
        </authorList>
    </citation>
    <scope>NUCLEOTIDE SEQUENCE [LARGE SCALE GENOMIC DNA]</scope>
    <source>
        <strain evidence="2">E29_bin52</strain>
    </source>
</reference>
<dbReference type="Proteomes" id="UP000319130">
    <property type="component" value="Unassembled WGS sequence"/>
</dbReference>
<dbReference type="PANTHER" id="PTHR36536:SF3">
    <property type="entry name" value="UPF0111 PROTEIN HI_1603"/>
    <property type="match status" value="1"/>
</dbReference>
<proteinExistence type="inferred from homology"/>
<evidence type="ECO:0000313" key="3">
    <source>
        <dbReference type="Proteomes" id="UP000319130"/>
    </source>
</evidence>
<dbReference type="EMBL" id="SOIZ01000211">
    <property type="protein sequence ID" value="TET62038.1"/>
    <property type="molecule type" value="Genomic_DNA"/>
</dbReference>